<feature type="coiled-coil region" evidence="7">
    <location>
        <begin position="600"/>
        <end position="667"/>
    </location>
</feature>
<comment type="caution">
    <text evidence="10">The sequence shown here is derived from an EMBL/GenBank/DDBJ whole genome shotgun (WGS) entry which is preliminary data.</text>
</comment>
<evidence type="ECO:0000256" key="4">
    <source>
        <dbReference type="ARBA" id="ARBA00022833"/>
    </source>
</evidence>
<dbReference type="Pfam" id="PF01363">
    <property type="entry name" value="FYVE"/>
    <property type="match status" value="2"/>
</dbReference>
<feature type="region of interest" description="Disordered" evidence="8">
    <location>
        <begin position="1"/>
        <end position="97"/>
    </location>
</feature>
<dbReference type="InterPro" id="IPR011011">
    <property type="entry name" value="Znf_FYVE_PHD"/>
</dbReference>
<keyword evidence="3 6" id="KW-0863">Zinc-finger</keyword>
<dbReference type="InterPro" id="IPR021565">
    <property type="entry name" value="Rbsn_Rab-bd"/>
</dbReference>
<dbReference type="EMBL" id="JAHCVI010000003">
    <property type="protein sequence ID" value="KAG7288388.1"/>
    <property type="molecule type" value="Genomic_DNA"/>
</dbReference>
<keyword evidence="1" id="KW-0479">Metal-binding</keyword>
<organism evidence="10 11">
    <name type="scientific">Staphylotrichum longicolle</name>
    <dbReference type="NCBI Taxonomy" id="669026"/>
    <lineage>
        <taxon>Eukaryota</taxon>
        <taxon>Fungi</taxon>
        <taxon>Dikarya</taxon>
        <taxon>Ascomycota</taxon>
        <taxon>Pezizomycotina</taxon>
        <taxon>Sordariomycetes</taxon>
        <taxon>Sordariomycetidae</taxon>
        <taxon>Sordariales</taxon>
        <taxon>Chaetomiaceae</taxon>
        <taxon>Staphylotrichum</taxon>
    </lineage>
</organism>
<keyword evidence="4" id="KW-0862">Zinc</keyword>
<evidence type="ECO:0000313" key="11">
    <source>
        <dbReference type="Proteomes" id="UP001197093"/>
    </source>
</evidence>
<sequence>MSARKVGGGGRVLGKGRVLGSGKSLAPPPPAHANAHFPRAASPFAPSDSSTVSFPSRNSTPTSLSPSSSSPLPDFSQDLASNVTVAGPSNTPSRGDKIACPICEEEMVTLLQLNRHLDDVHQELPEAEQDEVKSWFDKQVLKAKRFQPLSLINQKLRGLEVFESNETQPVSVGVAPGRPAETIIDPEELVTRKHWQRQTANDTCTDPLCERKLGPITGSVNCRKCGRLFCEEHTMYQMKLSRAAVHEPVRGVWCRVCETCYKSRDGYNDHTGLFRDHTTVFAAIRAKKVERQRLEVQRLEKRLTKLTRLLVEAPPETGVSSGLLSPLAGQRSQRKLIEQSVVTWEDDAAVSKCPFCKQEFRPWTFRRHHCRICGRVVCADPETNCSSEVGLNVANPTVIPTSEKPAAPANGQVSIDVRMCCECKQTIFSHRDFMETIRHRPPDQRAYETLRQFERGIQMLMPSFHKSLQAFQPPDEGKDGHDKPPPTHAQIQDAAKIRKRLTDAFAKYDLAAKRIRDMKTDSPTQLRLQKAIYASASSFLHANLIPLKSVPAMLKSQNSNHRRLLSGGNHASPLRNGETARFDPETSSLGGTSEVSTVVSTALETEEKEAREKLVVLEEQRFMVQEMLNAARGARRFEEATALTSNLEELDKEIDGTKRLVAGVEERWEGLYAGGA</sequence>
<dbReference type="PANTHER" id="PTHR13510">
    <property type="entry name" value="FYVE-FINGER-CONTAINING RAB5 EFFECTOR PROTEIN RABENOSYN-5-RELATED"/>
    <property type="match status" value="1"/>
</dbReference>
<feature type="compositionally biased region" description="Gly residues" evidence="8">
    <location>
        <begin position="1"/>
        <end position="19"/>
    </location>
</feature>
<dbReference type="SUPFAM" id="SSF57903">
    <property type="entry name" value="FYVE/PHD zinc finger"/>
    <property type="match status" value="2"/>
</dbReference>
<keyword evidence="5" id="KW-0234">DNA repair</keyword>
<feature type="domain" description="FYVE-type" evidence="9">
    <location>
        <begin position="209"/>
        <end position="265"/>
    </location>
</feature>
<feature type="compositionally biased region" description="Polar residues" evidence="8">
    <location>
        <begin position="585"/>
        <end position="597"/>
    </location>
</feature>
<evidence type="ECO:0000256" key="6">
    <source>
        <dbReference type="PROSITE-ProRule" id="PRU00091"/>
    </source>
</evidence>
<dbReference type="InterPro" id="IPR017455">
    <property type="entry name" value="Znf_FYVE-rel"/>
</dbReference>
<dbReference type="GO" id="GO:0006281">
    <property type="term" value="P:DNA repair"/>
    <property type="evidence" value="ECO:0007669"/>
    <property type="project" value="UniProtKB-KW"/>
</dbReference>
<evidence type="ECO:0000256" key="3">
    <source>
        <dbReference type="ARBA" id="ARBA00022771"/>
    </source>
</evidence>
<dbReference type="PANTHER" id="PTHR13510:SF44">
    <property type="entry name" value="RABENOSYN-5"/>
    <property type="match status" value="1"/>
</dbReference>
<dbReference type="InterPro" id="IPR000306">
    <property type="entry name" value="Znf_FYVE"/>
</dbReference>
<feature type="region of interest" description="Disordered" evidence="8">
    <location>
        <begin position="566"/>
        <end position="597"/>
    </location>
</feature>
<dbReference type="InterPro" id="IPR013087">
    <property type="entry name" value="Znf_C2H2_type"/>
</dbReference>
<dbReference type="SUPFAM" id="SSF140125">
    <property type="entry name" value="Rabenosyn-5 Rab-binding domain-like"/>
    <property type="match status" value="1"/>
</dbReference>
<accession>A0AAD4EVI0</accession>
<dbReference type="CDD" id="cd15761">
    <property type="entry name" value="FYVE1_Vac1p_like"/>
    <property type="match status" value="1"/>
</dbReference>
<feature type="compositionally biased region" description="Basic and acidic residues" evidence="8">
    <location>
        <begin position="475"/>
        <end position="485"/>
    </location>
</feature>
<dbReference type="Pfam" id="PF11464">
    <property type="entry name" value="Rbsn"/>
    <property type="match status" value="1"/>
</dbReference>
<dbReference type="PROSITE" id="PS50178">
    <property type="entry name" value="ZF_FYVE"/>
    <property type="match status" value="2"/>
</dbReference>
<dbReference type="AlphaFoldDB" id="A0AAD4EVI0"/>
<dbReference type="GO" id="GO:0008270">
    <property type="term" value="F:zinc ion binding"/>
    <property type="evidence" value="ECO:0007669"/>
    <property type="project" value="UniProtKB-KW"/>
</dbReference>
<keyword evidence="7" id="KW-0175">Coiled coil</keyword>
<dbReference type="Gene3D" id="4.10.860.20">
    <property type="entry name" value="Rabenosyn, Rab binding domain"/>
    <property type="match status" value="1"/>
</dbReference>
<dbReference type="SMART" id="SM00734">
    <property type="entry name" value="ZnF_Rad18"/>
    <property type="match status" value="1"/>
</dbReference>
<evidence type="ECO:0000256" key="1">
    <source>
        <dbReference type="ARBA" id="ARBA00022723"/>
    </source>
</evidence>
<gene>
    <name evidence="10" type="ORF">NEMBOFW57_007920</name>
</gene>
<dbReference type="CDD" id="cd15737">
    <property type="entry name" value="FYVE2_Vac1p_like"/>
    <property type="match status" value="1"/>
</dbReference>
<evidence type="ECO:0000256" key="8">
    <source>
        <dbReference type="SAM" id="MobiDB-lite"/>
    </source>
</evidence>
<dbReference type="InterPro" id="IPR036531">
    <property type="entry name" value="Rbsn_Rab-bd_sf"/>
</dbReference>
<dbReference type="Gene3D" id="3.30.40.10">
    <property type="entry name" value="Zinc/RING finger domain, C3HC4 (zinc finger)"/>
    <property type="match status" value="2"/>
</dbReference>
<feature type="compositionally biased region" description="Low complexity" evidence="8">
    <location>
        <begin position="32"/>
        <end position="41"/>
    </location>
</feature>
<keyword evidence="11" id="KW-1185">Reference proteome</keyword>
<reference evidence="10" key="1">
    <citation type="submission" date="2023-02" db="EMBL/GenBank/DDBJ databases">
        <authorList>
            <person name="Palmer J.M."/>
        </authorList>
    </citation>
    <scope>NUCLEOTIDE SEQUENCE</scope>
    <source>
        <strain evidence="10">FW57</strain>
    </source>
</reference>
<feature type="compositionally biased region" description="Polar residues" evidence="8">
    <location>
        <begin position="47"/>
        <end position="58"/>
    </location>
</feature>
<evidence type="ECO:0000259" key="9">
    <source>
        <dbReference type="PROSITE" id="PS50178"/>
    </source>
</evidence>
<evidence type="ECO:0000313" key="10">
    <source>
        <dbReference type="EMBL" id="KAG7288388.1"/>
    </source>
</evidence>
<dbReference type="SMART" id="SM00064">
    <property type="entry name" value="FYVE"/>
    <property type="match status" value="2"/>
</dbReference>
<evidence type="ECO:0000256" key="7">
    <source>
        <dbReference type="SAM" id="Coils"/>
    </source>
</evidence>
<protein>
    <recommendedName>
        <fullName evidence="9">FYVE-type domain-containing protein</fullName>
    </recommendedName>
</protein>
<dbReference type="InterPro" id="IPR052727">
    <property type="entry name" value="Rab4/Rab5_effector"/>
</dbReference>
<feature type="domain" description="FYVE-type" evidence="9">
    <location>
        <begin position="347"/>
        <end position="428"/>
    </location>
</feature>
<dbReference type="PROSITE" id="PS00028">
    <property type="entry name" value="ZINC_FINGER_C2H2_1"/>
    <property type="match status" value="1"/>
</dbReference>
<feature type="compositionally biased region" description="Polar residues" evidence="8">
    <location>
        <begin position="78"/>
        <end position="93"/>
    </location>
</feature>
<keyword evidence="2" id="KW-0227">DNA damage</keyword>
<dbReference type="InterPro" id="IPR006642">
    <property type="entry name" value="Rad18_UBZ4"/>
</dbReference>
<feature type="region of interest" description="Disordered" evidence="8">
    <location>
        <begin position="469"/>
        <end position="490"/>
    </location>
</feature>
<evidence type="ECO:0000256" key="5">
    <source>
        <dbReference type="ARBA" id="ARBA00023204"/>
    </source>
</evidence>
<dbReference type="GO" id="GO:0003677">
    <property type="term" value="F:DNA binding"/>
    <property type="evidence" value="ECO:0007669"/>
    <property type="project" value="InterPro"/>
</dbReference>
<proteinExistence type="predicted"/>
<dbReference type="Proteomes" id="UP001197093">
    <property type="component" value="Unassembled WGS sequence"/>
</dbReference>
<feature type="compositionally biased region" description="Low complexity" evidence="8">
    <location>
        <begin position="59"/>
        <end position="73"/>
    </location>
</feature>
<name>A0AAD4EVI0_9PEZI</name>
<evidence type="ECO:0000256" key="2">
    <source>
        <dbReference type="ARBA" id="ARBA00022763"/>
    </source>
</evidence>
<dbReference type="InterPro" id="IPR013083">
    <property type="entry name" value="Znf_RING/FYVE/PHD"/>
</dbReference>